<evidence type="ECO:0000256" key="1">
    <source>
        <dbReference type="ARBA" id="ARBA00006484"/>
    </source>
</evidence>
<accession>A0ABP8AK52</accession>
<protein>
    <submittedName>
        <fullName evidence="3">SDR family NAD(P)-dependent oxidoreductase</fullName>
    </submittedName>
</protein>
<comment type="caution">
    <text evidence="3">The sequence shown here is derived from an EMBL/GenBank/DDBJ whole genome shotgun (WGS) entry which is preliminary data.</text>
</comment>
<sequence>MYDYFAGKTALVTGAASGIGKAVAEQLAAEGANVVVADLKLEAAQAVADELVAAGGSAVAFAGDVSDPAVVKAAVDLAVERFGALHLAVNNAGIGGPQGALADYDDSDGFAAYHQLMGVNLHSVYYGLRYEIPEIVKAGGGAIVNMSSILGLVAEPTAAPYTTAKHGVTGMTKAAGATYASQGIRINSVHPGYIDTPLLSALPTDYKQVLISKHPAGRLGTADEVANVVLFLLSDKASFINGTQHVVDGGYTDI</sequence>
<dbReference type="PANTHER" id="PTHR24321">
    <property type="entry name" value="DEHYDROGENASES, SHORT CHAIN"/>
    <property type="match status" value="1"/>
</dbReference>
<dbReference type="PRINTS" id="PR00080">
    <property type="entry name" value="SDRFAMILY"/>
</dbReference>
<dbReference type="Proteomes" id="UP001500213">
    <property type="component" value="Unassembled WGS sequence"/>
</dbReference>
<evidence type="ECO:0000256" key="2">
    <source>
        <dbReference type="ARBA" id="ARBA00023002"/>
    </source>
</evidence>
<dbReference type="EMBL" id="BAABBX010000005">
    <property type="protein sequence ID" value="GAA4185363.1"/>
    <property type="molecule type" value="Genomic_DNA"/>
</dbReference>
<dbReference type="PROSITE" id="PS00061">
    <property type="entry name" value="ADH_SHORT"/>
    <property type="match status" value="1"/>
</dbReference>
<dbReference type="InterPro" id="IPR020904">
    <property type="entry name" value="Sc_DH/Rdtase_CS"/>
</dbReference>
<evidence type="ECO:0000313" key="4">
    <source>
        <dbReference type="Proteomes" id="UP001500213"/>
    </source>
</evidence>
<dbReference type="PANTHER" id="PTHR24321:SF8">
    <property type="entry name" value="ESTRADIOL 17-BETA-DEHYDROGENASE 8-RELATED"/>
    <property type="match status" value="1"/>
</dbReference>
<dbReference type="PRINTS" id="PR00081">
    <property type="entry name" value="GDHRDH"/>
</dbReference>
<dbReference type="InterPro" id="IPR036291">
    <property type="entry name" value="NAD(P)-bd_dom_sf"/>
</dbReference>
<dbReference type="SUPFAM" id="SSF51735">
    <property type="entry name" value="NAD(P)-binding Rossmann-fold domains"/>
    <property type="match status" value="1"/>
</dbReference>
<name>A0ABP8AK52_9MICO</name>
<dbReference type="RefSeq" id="WP_344773912.1">
    <property type="nucleotide sequence ID" value="NZ_BAABBX010000005.1"/>
</dbReference>
<dbReference type="Pfam" id="PF13561">
    <property type="entry name" value="adh_short_C2"/>
    <property type="match status" value="1"/>
</dbReference>
<dbReference type="Gene3D" id="3.40.50.720">
    <property type="entry name" value="NAD(P)-binding Rossmann-like Domain"/>
    <property type="match status" value="1"/>
</dbReference>
<keyword evidence="4" id="KW-1185">Reference proteome</keyword>
<reference evidence="4" key="1">
    <citation type="journal article" date="2019" name="Int. J. Syst. Evol. Microbiol.">
        <title>The Global Catalogue of Microorganisms (GCM) 10K type strain sequencing project: providing services to taxonomists for standard genome sequencing and annotation.</title>
        <authorList>
            <consortium name="The Broad Institute Genomics Platform"/>
            <consortium name="The Broad Institute Genome Sequencing Center for Infectious Disease"/>
            <person name="Wu L."/>
            <person name="Ma J."/>
        </authorList>
    </citation>
    <scope>NUCLEOTIDE SEQUENCE [LARGE SCALE GENOMIC DNA]</scope>
    <source>
        <strain evidence="4">JCM 17593</strain>
    </source>
</reference>
<gene>
    <name evidence="3" type="ORF">GCM10022288_07280</name>
</gene>
<organism evidence="3 4">
    <name type="scientific">Gryllotalpicola kribbensis</name>
    <dbReference type="NCBI Taxonomy" id="993084"/>
    <lineage>
        <taxon>Bacteria</taxon>
        <taxon>Bacillati</taxon>
        <taxon>Actinomycetota</taxon>
        <taxon>Actinomycetes</taxon>
        <taxon>Micrococcales</taxon>
        <taxon>Microbacteriaceae</taxon>
        <taxon>Gryllotalpicola</taxon>
    </lineage>
</organism>
<evidence type="ECO:0000313" key="3">
    <source>
        <dbReference type="EMBL" id="GAA4185363.1"/>
    </source>
</evidence>
<comment type="similarity">
    <text evidence="1">Belongs to the short-chain dehydrogenases/reductases (SDR) family.</text>
</comment>
<proteinExistence type="inferred from homology"/>
<dbReference type="InterPro" id="IPR002347">
    <property type="entry name" value="SDR_fam"/>
</dbReference>
<keyword evidence="2" id="KW-0560">Oxidoreductase</keyword>
<dbReference type="NCBIfam" id="NF005559">
    <property type="entry name" value="PRK07231.1"/>
    <property type="match status" value="1"/>
</dbReference>